<feature type="compositionally biased region" description="Polar residues" evidence="1">
    <location>
        <begin position="199"/>
        <end position="214"/>
    </location>
</feature>
<organism evidence="4 5">
    <name type="scientific">Paenibacillus konkukensis</name>
    <dbReference type="NCBI Taxonomy" id="2020716"/>
    <lineage>
        <taxon>Bacteria</taxon>
        <taxon>Bacillati</taxon>
        <taxon>Bacillota</taxon>
        <taxon>Bacilli</taxon>
        <taxon>Bacillales</taxon>
        <taxon>Paenibacillaceae</taxon>
        <taxon>Paenibacillus</taxon>
    </lineage>
</organism>
<dbReference type="Gene3D" id="3.30.457.10">
    <property type="entry name" value="Copper amine oxidase-like, N-terminal domain"/>
    <property type="match status" value="1"/>
</dbReference>
<dbReference type="EMBL" id="CP027059">
    <property type="protein sequence ID" value="UQZ84325.1"/>
    <property type="molecule type" value="Genomic_DNA"/>
</dbReference>
<evidence type="ECO:0000313" key="5">
    <source>
        <dbReference type="Proteomes" id="UP001057134"/>
    </source>
</evidence>
<name>A0ABY4RQT7_9BACL</name>
<evidence type="ECO:0000313" key="4">
    <source>
        <dbReference type="EMBL" id="UQZ84325.1"/>
    </source>
</evidence>
<feature type="compositionally biased region" description="Gly residues" evidence="1">
    <location>
        <begin position="216"/>
        <end position="232"/>
    </location>
</feature>
<evidence type="ECO:0000259" key="3">
    <source>
        <dbReference type="Pfam" id="PF07833"/>
    </source>
</evidence>
<proteinExistence type="predicted"/>
<feature type="chain" id="PRO_5047233329" description="Copper amine oxidase-like N-terminal domain-containing protein" evidence="2">
    <location>
        <begin position="25"/>
        <end position="334"/>
    </location>
</feature>
<reference evidence="4" key="1">
    <citation type="submission" date="2018-02" db="EMBL/GenBank/DDBJ databases">
        <authorList>
            <person name="Kim S.-K."/>
            <person name="Jung H.-I."/>
            <person name="Lee S.-W."/>
        </authorList>
    </citation>
    <scope>NUCLEOTIDE SEQUENCE</scope>
    <source>
        <strain evidence="4">SK3146</strain>
    </source>
</reference>
<dbReference type="InterPro" id="IPR036582">
    <property type="entry name" value="Mao_N_sf"/>
</dbReference>
<dbReference type="RefSeq" id="WP_249860101.1">
    <property type="nucleotide sequence ID" value="NZ_CP027059.1"/>
</dbReference>
<gene>
    <name evidence="4" type="ORF">SK3146_03571</name>
</gene>
<dbReference type="SUPFAM" id="SSF55383">
    <property type="entry name" value="Copper amine oxidase, domain N"/>
    <property type="match status" value="1"/>
</dbReference>
<evidence type="ECO:0000256" key="2">
    <source>
        <dbReference type="SAM" id="SignalP"/>
    </source>
</evidence>
<feature type="region of interest" description="Disordered" evidence="1">
    <location>
        <begin position="188"/>
        <end position="237"/>
    </location>
</feature>
<feature type="domain" description="Copper amine oxidase-like N-terminal" evidence="3">
    <location>
        <begin position="51"/>
        <end position="182"/>
    </location>
</feature>
<reference evidence="4" key="2">
    <citation type="journal article" date="2021" name="J Anim Sci Technol">
        <title>Complete genome sequence of Paenibacillus konkukensis sp. nov. SK3146 as a potential probiotic strain.</title>
        <authorList>
            <person name="Jung H.I."/>
            <person name="Park S."/>
            <person name="Niu K.M."/>
            <person name="Lee S.W."/>
            <person name="Kothari D."/>
            <person name="Yi K.J."/>
            <person name="Kim S.K."/>
        </authorList>
    </citation>
    <scope>NUCLEOTIDE SEQUENCE</scope>
    <source>
        <strain evidence="4">SK3146</strain>
    </source>
</reference>
<dbReference type="Pfam" id="PF07833">
    <property type="entry name" value="Cu_amine_oxidN1"/>
    <property type="match status" value="1"/>
</dbReference>
<dbReference type="Proteomes" id="UP001057134">
    <property type="component" value="Chromosome"/>
</dbReference>
<keyword evidence="2" id="KW-0732">Signal</keyword>
<protein>
    <recommendedName>
        <fullName evidence="3">Copper amine oxidase-like N-terminal domain-containing protein</fullName>
    </recommendedName>
</protein>
<sequence length="334" mass="36352">MSKKWKLLSLSSALLVGLVSPAYAEQTPTNIEVYYAPIKYVFDSEQFAPPAEQQGFIYEGSTYVPLRFISYSLNKAVRWDADTYTVTVEEPKAADLTEINEYNINTKLRTDTASEKVDASGLQPTELSAYKEKVNYIFDGKSKEIGEDLPGFIIQDSLYVPLRFFSEAVGKKIEWNPDTYTIAASKVEQPAKPQEPAAQEQTQSNAETPATTTPAVGGGSGGGGGSSSGGSSSGSTAAAQAKIESKLTALESSCRKALEPLADQYFDPSTDDDTRDQLKLQGLIKVAQCTTQFEGIMNEAKSAGISADQIEKYRARFEQTQEDAKNALIQKSHK</sequence>
<feature type="signal peptide" evidence="2">
    <location>
        <begin position="1"/>
        <end position="24"/>
    </location>
</feature>
<dbReference type="InterPro" id="IPR012854">
    <property type="entry name" value="Cu_amine_oxidase-like_N"/>
</dbReference>
<evidence type="ECO:0000256" key="1">
    <source>
        <dbReference type="SAM" id="MobiDB-lite"/>
    </source>
</evidence>
<keyword evidence="5" id="KW-1185">Reference proteome</keyword>
<accession>A0ABY4RQT7</accession>